<comment type="caution">
    <text evidence="5">The sequence shown here is derived from an EMBL/GenBank/DDBJ whole genome shotgun (WGS) entry which is preliminary data.</text>
</comment>
<feature type="domain" description="Transglutaminase-like" evidence="4">
    <location>
        <begin position="896"/>
        <end position="993"/>
    </location>
</feature>
<dbReference type="Gene3D" id="2.60.40.3140">
    <property type="match status" value="1"/>
</dbReference>
<dbReference type="InterPro" id="IPR019734">
    <property type="entry name" value="TPR_rpt"/>
</dbReference>
<evidence type="ECO:0000256" key="3">
    <source>
        <dbReference type="PROSITE-ProRule" id="PRU00339"/>
    </source>
</evidence>
<evidence type="ECO:0000259" key="4">
    <source>
        <dbReference type="Pfam" id="PF01841"/>
    </source>
</evidence>
<gene>
    <name evidence="5" type="ORF">DFQ07_0079</name>
</gene>
<dbReference type="Gene3D" id="2.60.120.1130">
    <property type="match status" value="1"/>
</dbReference>
<dbReference type="SUPFAM" id="SSF48452">
    <property type="entry name" value="TPR-like"/>
    <property type="match status" value="1"/>
</dbReference>
<dbReference type="InterPro" id="IPR051685">
    <property type="entry name" value="Ycf3/AcsC/BcsC/TPR_MFPF"/>
</dbReference>
<dbReference type="Gene3D" id="3.10.620.30">
    <property type="match status" value="1"/>
</dbReference>
<dbReference type="InterPro" id="IPR011990">
    <property type="entry name" value="TPR-like_helical_dom_sf"/>
</dbReference>
<dbReference type="Proteomes" id="UP000295390">
    <property type="component" value="Unassembled WGS sequence"/>
</dbReference>
<dbReference type="PROSITE" id="PS50005">
    <property type="entry name" value="TPR"/>
    <property type="match status" value="1"/>
</dbReference>
<reference evidence="5 6" key="1">
    <citation type="submission" date="2019-03" db="EMBL/GenBank/DDBJ databases">
        <title>Genomic Encyclopedia of Type Strains, Phase III (KMG-III): the genomes of soil and plant-associated and newly described type strains.</title>
        <authorList>
            <person name="Whitman W."/>
        </authorList>
    </citation>
    <scope>NUCLEOTIDE SEQUENCE [LARGE SCALE GENOMIC DNA]</scope>
    <source>
        <strain evidence="5 6">CECT 8283</strain>
    </source>
</reference>
<evidence type="ECO:0000313" key="5">
    <source>
        <dbReference type="EMBL" id="TDQ29759.1"/>
    </source>
</evidence>
<dbReference type="PANTHER" id="PTHR44943">
    <property type="entry name" value="CELLULOSE SYNTHASE OPERON PROTEIN C"/>
    <property type="match status" value="1"/>
</dbReference>
<accession>A0A4R6TNA4</accession>
<dbReference type="SMART" id="SM00028">
    <property type="entry name" value="TPR"/>
    <property type="match status" value="3"/>
</dbReference>
<proteinExistence type="predicted"/>
<dbReference type="Pfam" id="PF01841">
    <property type="entry name" value="Transglut_core"/>
    <property type="match status" value="1"/>
</dbReference>
<dbReference type="OrthoDB" id="98874at2"/>
<evidence type="ECO:0000313" key="6">
    <source>
        <dbReference type="Proteomes" id="UP000295390"/>
    </source>
</evidence>
<organism evidence="5 6">
    <name type="scientific">Tenacibaculum caenipelagi</name>
    <dbReference type="NCBI Taxonomy" id="1325435"/>
    <lineage>
        <taxon>Bacteria</taxon>
        <taxon>Pseudomonadati</taxon>
        <taxon>Bacteroidota</taxon>
        <taxon>Flavobacteriia</taxon>
        <taxon>Flavobacteriales</taxon>
        <taxon>Flavobacteriaceae</taxon>
        <taxon>Tenacibaculum</taxon>
    </lineage>
</organism>
<sequence>MTYYFTYSRMKNIFICMFFFFLVLIVNAQKNAKVWNALLDNKRDEAFSLVNQLNTENDIENLVLKKLVEMERGKMRSDSNFLKKISGYEGCENYMFSNWTMTYFFSDYFEVGFNNETYESPHLIDASKISNSTVKNGLYYLQSITKRSQRDWKSYTDLMNNIEAVRDWEYCGVFENLNSSGIDMQYPPEEETSNKVVFEAQSNGDAQWYMSSNKTEAYNFFTNHSEYGAGVHYAQTFINSPKDQRVRLKLGKGGLVRLWLNDALVLEEDDQYNTELDAYTYEVNLQKGVNRVLLKLATNGSNPYFILRLENIEGKPLNNYSVSFKNRNYKKNSLKDVNPKLIPHAVETYFEQKLKDLHYDINLTKFCLFLSYHRNGKVNKAINLLEDWFKEYPQSSLIRTCLMKCYKTKGDQSTLKRTQDNLKREDPKYYMSSFLEYENFEDLMRLDIKAYEEKLRKIGNAVDYSFMKRVSEFMIILRHNDRLKMRKKLDELLDDPTLPSSVKPIFSEFYSKLFNDDNAAINVLEKYNKVEFNSEIIRYLAYYYKKQNRIEDVINLYTEVINKFEYDNDFLYKIIEILHDTGQYKRSLPFIEKGLENYPNSYSFVKAKGDVYVQLGKKKEAVNLYKKALIRNPSDHKLRKKIDDLENKKNVLEEFRLNEVYNFIRENRNKNIPNNYGVNTLLNDVTVLSYKRGGGEFQESFIHEVTSLNGVNIFKEYDLGLSGNYQIKKAEIIKPNGESIPADRNGAKLVFSGLEIGDVIYVDYMKTYSTYGRFYKDYVLSHGFNGYHPVLKNTYRLISLDQEVNYVVKKGKVKYNRYKKGDYYVHEWKLENIPSIPVTEDYMPAFNDVVTRLSVSSINSWNDIAIWYSDIVRKQLRVDKTVEEVFNEIFKNGYKELSENERAKKIYYYITDNLNYSHVGFRQGGYVPQKPSKTLKTKLGDCKDFSSLFLVLAQKAELNVNMVLILTADYARDQLLLPSSNFNHCIVKVKISGKDQYLELTDKNLPFKSLPMSLRGATALEIPYDNSAKVDYNLFKLDDVLREKTRFVSIAELTLDKDESNIKLTTRVTGHLGSYYIDVLTNKKDKLLNDEVHQELSNRASEPVKLINIENLNLDKESGETTYVTNLSSDIKISKVGGLKTFKIPYFLNPYNNLVIQLDKRSYPIDYRQYENTDDYSEKIIIKLKEGEEFVSLPENLTYSFKKHFFSISYKLIKENHLEVNIESHVTSDLILPENYIQFKDFVEKVLDTRETLIAFKQASLVD</sequence>
<keyword evidence="6" id="KW-1185">Reference proteome</keyword>
<keyword evidence="1" id="KW-0677">Repeat</keyword>
<name>A0A4R6TNA4_9FLAO</name>
<protein>
    <submittedName>
        <fullName evidence="5">Transglutaminase superfamily protein</fullName>
    </submittedName>
</protein>
<dbReference type="PANTHER" id="PTHR44943:SF8">
    <property type="entry name" value="TPR REPEAT-CONTAINING PROTEIN MJ0263"/>
    <property type="match status" value="1"/>
</dbReference>
<evidence type="ECO:0000256" key="2">
    <source>
        <dbReference type="ARBA" id="ARBA00022803"/>
    </source>
</evidence>
<dbReference type="InterPro" id="IPR038765">
    <property type="entry name" value="Papain-like_cys_pep_sf"/>
</dbReference>
<dbReference type="InterPro" id="IPR002931">
    <property type="entry name" value="Transglutaminase-like"/>
</dbReference>
<dbReference type="SUPFAM" id="SSF54001">
    <property type="entry name" value="Cysteine proteinases"/>
    <property type="match status" value="1"/>
</dbReference>
<dbReference type="EMBL" id="SNYH01000001">
    <property type="protein sequence ID" value="TDQ29759.1"/>
    <property type="molecule type" value="Genomic_DNA"/>
</dbReference>
<evidence type="ECO:0000256" key="1">
    <source>
        <dbReference type="ARBA" id="ARBA00022737"/>
    </source>
</evidence>
<dbReference type="Gene3D" id="1.25.40.10">
    <property type="entry name" value="Tetratricopeptide repeat domain"/>
    <property type="match status" value="1"/>
</dbReference>
<feature type="repeat" description="TPR" evidence="3">
    <location>
        <begin position="602"/>
        <end position="635"/>
    </location>
</feature>
<keyword evidence="2 3" id="KW-0802">TPR repeat</keyword>
<dbReference type="AlphaFoldDB" id="A0A4R6TNA4"/>